<organism evidence="1 2">
    <name type="scientific">Pseudomonas savastanoi pv. phaseolicola</name>
    <name type="common">Pseudomonas syringae pv. phaseolicola</name>
    <dbReference type="NCBI Taxonomy" id="319"/>
    <lineage>
        <taxon>Bacteria</taxon>
        <taxon>Pseudomonadati</taxon>
        <taxon>Pseudomonadota</taxon>
        <taxon>Gammaproteobacteria</taxon>
        <taxon>Pseudomonadales</taxon>
        <taxon>Pseudomonadaceae</taxon>
        <taxon>Pseudomonas</taxon>
    </lineage>
</organism>
<name>A0A0N8SDW5_PSESH</name>
<comment type="caution">
    <text evidence="1">The sequence shown here is derived from an EMBL/GenBank/DDBJ whole genome shotgun (WGS) entry which is preliminary data.</text>
</comment>
<sequence>MPTVHQKPAIGQMVQQKAAPQRLINPAATSVHMPINMLTAS</sequence>
<evidence type="ECO:0000313" key="1">
    <source>
        <dbReference type="EMBL" id="KPY16728.1"/>
    </source>
</evidence>
<dbReference type="EMBL" id="LJQZ01000141">
    <property type="protein sequence ID" value="KPY16728.1"/>
    <property type="molecule type" value="Genomic_DNA"/>
</dbReference>
<accession>A0A0N8SDW5</accession>
<dbReference type="AlphaFoldDB" id="A0A0N8SDW5"/>
<proteinExistence type="predicted"/>
<dbReference type="Proteomes" id="UP000050396">
    <property type="component" value="Unassembled WGS sequence"/>
</dbReference>
<evidence type="ECO:0000313" key="2">
    <source>
        <dbReference type="Proteomes" id="UP000050396"/>
    </source>
</evidence>
<reference evidence="1 2" key="1">
    <citation type="submission" date="2015-09" db="EMBL/GenBank/DDBJ databases">
        <title>Genome announcement of multiple Pseudomonas syringae strains.</title>
        <authorList>
            <person name="Thakur S."/>
            <person name="Wang P.W."/>
            <person name="Gong Y."/>
            <person name="Weir B.S."/>
            <person name="Guttman D.S."/>
        </authorList>
    </citation>
    <scope>NUCLEOTIDE SEQUENCE [LARGE SCALE GENOMIC DNA]</scope>
    <source>
        <strain evidence="1 2">ICMP2740</strain>
    </source>
</reference>
<protein>
    <submittedName>
        <fullName evidence="1">Uncharacterized protein</fullName>
    </submittedName>
</protein>
<gene>
    <name evidence="1" type="ORF">ALO55_101414</name>
</gene>